<protein>
    <submittedName>
        <fullName evidence="1">Uncharacterized protein</fullName>
    </submittedName>
</protein>
<sequence>MDQRALRWRRLIRVQKATKTTTMEPHTAATDNISSFMLTQLSLYDNNEIMLHLHMKHSH</sequence>
<dbReference type="Proteomes" id="UP000318431">
    <property type="component" value="Unassembled WGS sequence"/>
</dbReference>
<organism evidence="1 2">
    <name type="scientific">Pseudoduganella lurida</name>
    <dbReference type="NCBI Taxonomy" id="1036180"/>
    <lineage>
        <taxon>Bacteria</taxon>
        <taxon>Pseudomonadati</taxon>
        <taxon>Pseudomonadota</taxon>
        <taxon>Betaproteobacteria</taxon>
        <taxon>Burkholderiales</taxon>
        <taxon>Oxalobacteraceae</taxon>
        <taxon>Telluria group</taxon>
        <taxon>Pseudoduganella</taxon>
    </lineage>
</organism>
<evidence type="ECO:0000313" key="2">
    <source>
        <dbReference type="Proteomes" id="UP000318431"/>
    </source>
</evidence>
<dbReference type="EMBL" id="VLLB01000016">
    <property type="protein sequence ID" value="TWI60513.1"/>
    <property type="molecule type" value="Genomic_DNA"/>
</dbReference>
<comment type="caution">
    <text evidence="1">The sequence shown here is derived from an EMBL/GenBank/DDBJ whole genome shotgun (WGS) entry which is preliminary data.</text>
</comment>
<reference evidence="1 2" key="1">
    <citation type="journal article" date="2015" name="Stand. Genomic Sci.">
        <title>Genomic Encyclopedia of Bacterial and Archaeal Type Strains, Phase III: the genomes of soil and plant-associated and newly described type strains.</title>
        <authorList>
            <person name="Whitman W.B."/>
            <person name="Woyke T."/>
            <person name="Klenk H.P."/>
            <person name="Zhou Y."/>
            <person name="Lilburn T.G."/>
            <person name="Beck B.J."/>
            <person name="De Vos P."/>
            <person name="Vandamme P."/>
            <person name="Eisen J.A."/>
            <person name="Garrity G."/>
            <person name="Hugenholtz P."/>
            <person name="Kyrpides N.C."/>
        </authorList>
    </citation>
    <scope>NUCLEOTIDE SEQUENCE [LARGE SCALE GENOMIC DNA]</scope>
    <source>
        <strain evidence="1 2">CGMCC 1.10822</strain>
    </source>
</reference>
<gene>
    <name evidence="1" type="ORF">IP91_05083</name>
</gene>
<accession>A0A562QV46</accession>
<proteinExistence type="predicted"/>
<name>A0A562QV46_9BURK</name>
<keyword evidence="2" id="KW-1185">Reference proteome</keyword>
<evidence type="ECO:0000313" key="1">
    <source>
        <dbReference type="EMBL" id="TWI60513.1"/>
    </source>
</evidence>
<dbReference type="AlphaFoldDB" id="A0A562QV46"/>